<accession>A0A395IZI0</accession>
<evidence type="ECO:0000313" key="3">
    <source>
        <dbReference type="Proteomes" id="UP000249056"/>
    </source>
</evidence>
<evidence type="ECO:0000256" key="1">
    <source>
        <dbReference type="SAM" id="MobiDB-lite"/>
    </source>
</evidence>
<feature type="compositionally biased region" description="Basic and acidic residues" evidence="1">
    <location>
        <begin position="159"/>
        <end position="174"/>
    </location>
</feature>
<dbReference type="AlphaFoldDB" id="A0A395IZI0"/>
<reference evidence="2 3" key="1">
    <citation type="submission" date="2018-06" db="EMBL/GenBank/DDBJ databases">
        <title>Genome Sequence of the Brown Rot Fungal Pathogen Monilinia fructigena.</title>
        <authorList>
            <person name="Landi L."/>
            <person name="De Miccolis Angelini R.M."/>
            <person name="Pollastro S."/>
            <person name="Abate D."/>
            <person name="Faretra F."/>
            <person name="Romanazzi G."/>
        </authorList>
    </citation>
    <scope>NUCLEOTIDE SEQUENCE [LARGE SCALE GENOMIC DNA]</scope>
    <source>
        <strain evidence="2 3">Mfrg269</strain>
    </source>
</reference>
<dbReference type="Proteomes" id="UP000249056">
    <property type="component" value="Unassembled WGS sequence"/>
</dbReference>
<sequence length="174" mass="21301">MDSFVAFTLNNVKVSIVDINFAQLDLSAWTALFPRTLQIRKLHLEMRLFKDVTTEAECKELHDWLWTKYQLLERVIRARKLHHSRFFSQNMDYGHAKFLDQLVNQKIYITKALERLERRTAEILYKNQQWFKWIRECQDDEEANREKEQKKKKNKKHNFGREIGSKENKEWRKR</sequence>
<dbReference type="OrthoDB" id="5326588at2759"/>
<protein>
    <submittedName>
        <fullName evidence="2">Uncharacterized protein</fullName>
    </submittedName>
</protein>
<comment type="caution">
    <text evidence="2">The sequence shown here is derived from an EMBL/GenBank/DDBJ whole genome shotgun (WGS) entry which is preliminary data.</text>
</comment>
<proteinExistence type="predicted"/>
<feature type="region of interest" description="Disordered" evidence="1">
    <location>
        <begin position="143"/>
        <end position="174"/>
    </location>
</feature>
<evidence type="ECO:0000313" key="2">
    <source>
        <dbReference type="EMBL" id="RAL64843.1"/>
    </source>
</evidence>
<gene>
    <name evidence="2" type="ORF">DID88_001439</name>
</gene>
<dbReference type="EMBL" id="QKRW01000012">
    <property type="protein sequence ID" value="RAL64843.1"/>
    <property type="molecule type" value="Genomic_DNA"/>
</dbReference>
<keyword evidence="3" id="KW-1185">Reference proteome</keyword>
<name>A0A395IZI0_9HELO</name>
<organism evidence="2 3">
    <name type="scientific">Monilinia fructigena</name>
    <dbReference type="NCBI Taxonomy" id="38457"/>
    <lineage>
        <taxon>Eukaryota</taxon>
        <taxon>Fungi</taxon>
        <taxon>Dikarya</taxon>
        <taxon>Ascomycota</taxon>
        <taxon>Pezizomycotina</taxon>
        <taxon>Leotiomycetes</taxon>
        <taxon>Helotiales</taxon>
        <taxon>Sclerotiniaceae</taxon>
        <taxon>Monilinia</taxon>
    </lineage>
</organism>